<dbReference type="Proteomes" id="UP000010798">
    <property type="component" value="Chromosome"/>
</dbReference>
<sequence>MIVVGILWEPRLMRIAKFLSETDSTPAVGLVHGERIVPLGSGVSFLSELLQLPDPEARIRELADRAGADLPLERVRLLAPLDAHEVWGAGVTYERSKVARQEESEQGGSFYDLVYRAERPELFFKATPSRVVGPGSPIRVRADTRWCVPEPELALVLTPDLRLVGYTVGNDVSARDIEGENPLYLPQAKVYDASCALGPWITLASAMPPKNEVEIRLTIERNQAVIFEGRTSLERMGRRFEELIDWLGRDNRFPDGVILLTGTGIVPPDEFSLTEGDLVRIEIDGIGSLVNPATQSSRPA</sequence>
<dbReference type="OrthoDB" id="9779415at2"/>
<dbReference type="GO" id="GO:0044281">
    <property type="term" value="P:small molecule metabolic process"/>
    <property type="evidence" value="ECO:0007669"/>
    <property type="project" value="UniProtKB-ARBA"/>
</dbReference>
<evidence type="ECO:0000259" key="3">
    <source>
        <dbReference type="Pfam" id="PF01557"/>
    </source>
</evidence>
<evidence type="ECO:0000259" key="4">
    <source>
        <dbReference type="Pfam" id="PF10370"/>
    </source>
</evidence>
<evidence type="ECO:0000256" key="2">
    <source>
        <dbReference type="ARBA" id="ARBA00022723"/>
    </source>
</evidence>
<dbReference type="GO" id="GO:0046872">
    <property type="term" value="F:metal ion binding"/>
    <property type="evidence" value="ECO:0007669"/>
    <property type="project" value="UniProtKB-KW"/>
</dbReference>
<dbReference type="Gene3D" id="3.90.850.10">
    <property type="entry name" value="Fumarylacetoacetase-like, C-terminal domain"/>
    <property type="match status" value="1"/>
</dbReference>
<dbReference type="GO" id="GO:0016787">
    <property type="term" value="F:hydrolase activity"/>
    <property type="evidence" value="ECO:0007669"/>
    <property type="project" value="UniProtKB-KW"/>
</dbReference>
<dbReference type="PANTHER" id="PTHR42796">
    <property type="entry name" value="FUMARYLACETOACETATE HYDROLASE DOMAIN-CONTAINING PROTEIN 2A-RELATED"/>
    <property type="match status" value="1"/>
</dbReference>
<protein>
    <submittedName>
        <fullName evidence="5">Fumarylacetoacetate (FAA) hydrolase family protein</fullName>
    </submittedName>
</protein>
<organism evidence="5 6">
    <name type="scientific">Singulisphaera acidiphila (strain ATCC BAA-1392 / DSM 18658 / VKM B-2454 / MOB10)</name>
    <dbReference type="NCBI Taxonomy" id="886293"/>
    <lineage>
        <taxon>Bacteria</taxon>
        <taxon>Pseudomonadati</taxon>
        <taxon>Planctomycetota</taxon>
        <taxon>Planctomycetia</taxon>
        <taxon>Isosphaerales</taxon>
        <taxon>Isosphaeraceae</taxon>
        <taxon>Singulisphaera</taxon>
    </lineage>
</organism>
<dbReference type="KEGG" id="saci:Sinac_2247"/>
<dbReference type="Pfam" id="PF01557">
    <property type="entry name" value="FAA_hydrolase"/>
    <property type="match status" value="1"/>
</dbReference>
<reference evidence="5 6" key="1">
    <citation type="submission" date="2012-02" db="EMBL/GenBank/DDBJ databases">
        <title>Complete sequence of chromosome of Singulisphaera acidiphila DSM 18658.</title>
        <authorList>
            <consortium name="US DOE Joint Genome Institute (JGI-PGF)"/>
            <person name="Lucas S."/>
            <person name="Copeland A."/>
            <person name="Lapidus A."/>
            <person name="Glavina del Rio T."/>
            <person name="Dalin E."/>
            <person name="Tice H."/>
            <person name="Bruce D."/>
            <person name="Goodwin L."/>
            <person name="Pitluck S."/>
            <person name="Peters L."/>
            <person name="Ovchinnikova G."/>
            <person name="Chertkov O."/>
            <person name="Kyrpides N."/>
            <person name="Mavromatis K."/>
            <person name="Ivanova N."/>
            <person name="Brettin T."/>
            <person name="Detter J.C."/>
            <person name="Han C."/>
            <person name="Larimer F."/>
            <person name="Land M."/>
            <person name="Hauser L."/>
            <person name="Markowitz V."/>
            <person name="Cheng J.-F."/>
            <person name="Hugenholtz P."/>
            <person name="Woyke T."/>
            <person name="Wu D."/>
            <person name="Tindall B."/>
            <person name="Pomrenke H."/>
            <person name="Brambilla E."/>
            <person name="Klenk H.-P."/>
            <person name="Eisen J.A."/>
        </authorList>
    </citation>
    <scope>NUCLEOTIDE SEQUENCE [LARGE SCALE GENOMIC DNA]</scope>
    <source>
        <strain evidence="6">ATCC BAA-1392 / DSM 18658 / VKM B-2454 / MOB10</strain>
    </source>
</reference>
<name>L0DCH1_SINAD</name>
<dbReference type="InterPro" id="IPR051121">
    <property type="entry name" value="FAH"/>
</dbReference>
<dbReference type="PANTHER" id="PTHR42796:SF7">
    <property type="entry name" value="2-DEHYDRO-3-DEOXY-D-ARABINONATE DEHYDRATASE"/>
    <property type="match status" value="1"/>
</dbReference>
<evidence type="ECO:0000313" key="5">
    <source>
        <dbReference type="EMBL" id="AGA26565.1"/>
    </source>
</evidence>
<evidence type="ECO:0000313" key="6">
    <source>
        <dbReference type="Proteomes" id="UP000010798"/>
    </source>
</evidence>
<dbReference type="HOGENOM" id="CLU_078481_0_0_0"/>
<dbReference type="Pfam" id="PF10370">
    <property type="entry name" value="Rv2993c-like_N"/>
    <property type="match status" value="1"/>
</dbReference>
<keyword evidence="5" id="KW-0378">Hydrolase</keyword>
<keyword evidence="2" id="KW-0479">Metal-binding</keyword>
<dbReference type="STRING" id="886293.Sinac_2247"/>
<proteinExistence type="inferred from homology"/>
<dbReference type="InterPro" id="IPR036663">
    <property type="entry name" value="Fumarylacetoacetase_C_sf"/>
</dbReference>
<dbReference type="InterPro" id="IPR011234">
    <property type="entry name" value="Fumarylacetoacetase-like_C"/>
</dbReference>
<gene>
    <name evidence="5" type="ordered locus">Sinac_2247</name>
</gene>
<dbReference type="InterPro" id="IPR018833">
    <property type="entry name" value="Rv2993c-like_N"/>
</dbReference>
<accession>L0DCH1</accession>
<dbReference type="SUPFAM" id="SSF56529">
    <property type="entry name" value="FAH"/>
    <property type="match status" value="1"/>
</dbReference>
<comment type="similarity">
    <text evidence="1">Belongs to the FAH family.</text>
</comment>
<keyword evidence="6" id="KW-1185">Reference proteome</keyword>
<dbReference type="AlphaFoldDB" id="L0DCH1"/>
<dbReference type="eggNOG" id="COG3970">
    <property type="taxonomic scope" value="Bacteria"/>
</dbReference>
<feature type="domain" description="Fumarylacetoacetase-like C-terminal" evidence="3">
    <location>
        <begin position="117"/>
        <end position="292"/>
    </location>
</feature>
<dbReference type="EMBL" id="CP003364">
    <property type="protein sequence ID" value="AGA26565.1"/>
    <property type="molecule type" value="Genomic_DNA"/>
</dbReference>
<evidence type="ECO:0000256" key="1">
    <source>
        <dbReference type="ARBA" id="ARBA00010211"/>
    </source>
</evidence>
<feature type="domain" description="Rv2993c-like N-terminal" evidence="4">
    <location>
        <begin position="13"/>
        <end position="80"/>
    </location>
</feature>